<comment type="caution">
    <text evidence="6">The sequence shown here is derived from an EMBL/GenBank/DDBJ whole genome shotgun (WGS) entry which is preliminary data.</text>
</comment>
<dbReference type="InterPro" id="IPR005770">
    <property type="entry name" value="PhnD"/>
</dbReference>
<evidence type="ECO:0000313" key="6">
    <source>
        <dbReference type="EMBL" id="PTQ56203.1"/>
    </source>
</evidence>
<dbReference type="NCBIfam" id="TIGR01098">
    <property type="entry name" value="3A0109s03R"/>
    <property type="match status" value="1"/>
</dbReference>
<dbReference type="GO" id="GO:0043190">
    <property type="term" value="C:ATP-binding cassette (ABC) transporter complex"/>
    <property type="evidence" value="ECO:0007669"/>
    <property type="project" value="InterPro"/>
</dbReference>
<proteinExistence type="inferred from homology"/>
<dbReference type="Gene3D" id="3.40.190.10">
    <property type="entry name" value="Periplasmic binding protein-like II"/>
    <property type="match status" value="2"/>
</dbReference>
<dbReference type="SUPFAM" id="SSF53850">
    <property type="entry name" value="Periplasmic binding protein-like II"/>
    <property type="match status" value="1"/>
</dbReference>
<accession>A0A2R6Y0K1</accession>
<feature type="signal peptide" evidence="4">
    <location>
        <begin position="1"/>
        <end position="19"/>
    </location>
</feature>
<reference evidence="7" key="1">
    <citation type="journal article" date="2018" name="Sci. Rep.">
        <title>Lignite coal burning seam in the remote Altai Mountains harbors a hydrogen-driven thermophilic microbial community.</title>
        <authorList>
            <person name="Kadnikov V.V."/>
            <person name="Mardanov A.V."/>
            <person name="Ivasenko D.A."/>
            <person name="Antsiferov D.V."/>
            <person name="Beletsky A.V."/>
            <person name="Karnachuk O.V."/>
            <person name="Ravin N.V."/>
        </authorList>
    </citation>
    <scope>NUCLEOTIDE SEQUENCE [LARGE SCALE GENOMIC DNA]</scope>
</reference>
<evidence type="ECO:0000256" key="1">
    <source>
        <dbReference type="ARBA" id="ARBA00007162"/>
    </source>
</evidence>
<name>A0A2R6Y0K1_9BACL</name>
<evidence type="ECO:0000256" key="2">
    <source>
        <dbReference type="ARBA" id="ARBA00022729"/>
    </source>
</evidence>
<feature type="chain" id="PRO_5039079126" evidence="4">
    <location>
        <begin position="20"/>
        <end position="308"/>
    </location>
</feature>
<feature type="compositionally biased region" description="Low complexity" evidence="3">
    <location>
        <begin position="28"/>
        <end position="38"/>
    </location>
</feature>
<dbReference type="PANTHER" id="PTHR35841:SF1">
    <property type="entry name" value="PHOSPHONATES-BINDING PERIPLASMIC PROTEIN"/>
    <property type="match status" value="1"/>
</dbReference>
<dbReference type="PROSITE" id="PS51257">
    <property type="entry name" value="PROKAR_LIPOPROTEIN"/>
    <property type="match status" value="1"/>
</dbReference>
<feature type="region of interest" description="Disordered" evidence="3">
    <location>
        <begin position="28"/>
        <end position="47"/>
    </location>
</feature>
<dbReference type="AlphaFoldDB" id="A0A2R6Y0K1"/>
<dbReference type="Pfam" id="PF12974">
    <property type="entry name" value="Phosphonate-bd"/>
    <property type="match status" value="1"/>
</dbReference>
<evidence type="ECO:0000313" key="7">
    <source>
        <dbReference type="Proteomes" id="UP000244338"/>
    </source>
</evidence>
<feature type="domain" description="Solute-binding protein family 3/N-terminal" evidence="5">
    <location>
        <begin position="52"/>
        <end position="286"/>
    </location>
</feature>
<organism evidence="6 7">
    <name type="scientific">Candidatus Carbonibacillus altaicus</name>
    <dbReference type="NCBI Taxonomy" id="2163959"/>
    <lineage>
        <taxon>Bacteria</taxon>
        <taxon>Bacillati</taxon>
        <taxon>Bacillota</taxon>
        <taxon>Bacilli</taxon>
        <taxon>Bacillales</taxon>
        <taxon>Candidatus Carbonibacillus</taxon>
    </lineage>
</organism>
<dbReference type="InterPro" id="IPR001638">
    <property type="entry name" value="Solute-binding_3/MltF_N"/>
</dbReference>
<sequence>MFKRLSMLAIALMLIAVMASCGGKTDNTGTDTGTSDAGQQSADAGEKTEVTQLTVGFVPSQEAENLEAKAEPLAQLLTDKLGVPVKVFVSTNYNGLIEAMGSGKTDIGFLNPAGYVTAKEKGYADVLLKAVRNGSDAYRAQFVVLNDSPIQSIEDIKGKKIAFVDPQSTSGYIYPSIVLKEHGIDPETDVQATMAGGHDKAILALLRGDVDVAVSFDDARTIVEKTDPDVMNKTRILAYTEDIPNDTISVRSDMSEEWKQKIKDAFLAIAEDPEGKQIIQDIYSHDGYVEAKDSDFDVVRKANEMMNK</sequence>
<dbReference type="PANTHER" id="PTHR35841">
    <property type="entry name" value="PHOSPHONATES-BINDING PERIPLASMIC PROTEIN"/>
    <property type="match status" value="1"/>
</dbReference>
<dbReference type="SMART" id="SM00062">
    <property type="entry name" value="PBPb"/>
    <property type="match status" value="1"/>
</dbReference>
<protein>
    <submittedName>
        <fullName evidence="6">Phosphonate ABC transporter phosphate-binding periplasmic component</fullName>
    </submittedName>
</protein>
<evidence type="ECO:0000256" key="4">
    <source>
        <dbReference type="SAM" id="SignalP"/>
    </source>
</evidence>
<dbReference type="Proteomes" id="UP000244338">
    <property type="component" value="Unassembled WGS sequence"/>
</dbReference>
<keyword evidence="2 4" id="KW-0732">Signal</keyword>
<evidence type="ECO:0000256" key="3">
    <source>
        <dbReference type="SAM" id="MobiDB-lite"/>
    </source>
</evidence>
<comment type="similarity">
    <text evidence="1">Belongs to the phosphate/phosphite/phosphonate binding protein family.</text>
</comment>
<dbReference type="CDD" id="cd01071">
    <property type="entry name" value="PBP2_PhnD_like"/>
    <property type="match status" value="1"/>
</dbReference>
<dbReference type="GO" id="GO:0055085">
    <property type="term" value="P:transmembrane transport"/>
    <property type="evidence" value="ECO:0007669"/>
    <property type="project" value="InterPro"/>
</dbReference>
<evidence type="ECO:0000259" key="5">
    <source>
        <dbReference type="SMART" id="SM00062"/>
    </source>
</evidence>
<dbReference type="EMBL" id="PEBX01000039">
    <property type="protein sequence ID" value="PTQ56203.1"/>
    <property type="molecule type" value="Genomic_DNA"/>
</dbReference>
<gene>
    <name evidence="6" type="ORF">BSOLF_0590</name>
</gene>